<reference evidence="3" key="1">
    <citation type="submission" date="2016-10" db="EMBL/GenBank/DDBJ databases">
        <authorList>
            <person name="Varghese N."/>
            <person name="Submissions S."/>
        </authorList>
    </citation>
    <scope>NUCLEOTIDE SEQUENCE [LARGE SCALE GENOMIC DNA]</scope>
    <source>
        <strain evidence="3">DUS833</strain>
    </source>
</reference>
<evidence type="ECO:0000259" key="1">
    <source>
        <dbReference type="Pfam" id="PF06890"/>
    </source>
</evidence>
<name>A0A1H1JSD8_9BURK</name>
<dbReference type="Proteomes" id="UP000199365">
    <property type="component" value="Unassembled WGS sequence"/>
</dbReference>
<dbReference type="AlphaFoldDB" id="A0A1H1JSD8"/>
<gene>
    <name evidence="2" type="ORF">SAMN05445850_5577</name>
</gene>
<dbReference type="STRING" id="157910.SAMN05445850_5577"/>
<feature type="domain" description="Bacteriophage Mu Gp45 N-terminal" evidence="1">
    <location>
        <begin position="23"/>
        <end position="74"/>
    </location>
</feature>
<accession>A0A1H1JSD8</accession>
<evidence type="ECO:0000313" key="2">
    <source>
        <dbReference type="EMBL" id="SDR52941.1"/>
    </source>
</evidence>
<dbReference type="InterPro" id="IPR053861">
    <property type="entry name" value="Phage_Mu_Gp45_N"/>
</dbReference>
<evidence type="ECO:0000313" key="3">
    <source>
        <dbReference type="Proteomes" id="UP000199365"/>
    </source>
</evidence>
<dbReference type="Pfam" id="PF06890">
    <property type="entry name" value="Phage_Mu_Gp45"/>
    <property type="match status" value="1"/>
</dbReference>
<organism evidence="2 3">
    <name type="scientific">Paraburkholderia tuberum</name>
    <dbReference type="NCBI Taxonomy" id="157910"/>
    <lineage>
        <taxon>Bacteria</taxon>
        <taxon>Pseudomonadati</taxon>
        <taxon>Pseudomonadota</taxon>
        <taxon>Betaproteobacteria</taxon>
        <taxon>Burkholderiales</taxon>
        <taxon>Burkholderiaceae</taxon>
        <taxon>Paraburkholderia</taxon>
    </lineage>
</organism>
<sequence length="177" mass="18934">MSERNLLRRGFVIAIAHGANRVLTMLGLAGQQKEVEWIEPYGLATAPLPGSETLALCIDGNESGSVALTVGDRRFRFDVADGEVALYTYLNAAEEHRLHFRGDRTIELLGKALRIAVPEGADIVGDVRIDGNVWATGDVVADGTVTGKTEVIFGSIRGSMHAHPDVQRGDDISGGPQ</sequence>
<protein>
    <submittedName>
        <fullName evidence="2">Phage baseplate assembly protein V</fullName>
    </submittedName>
</protein>
<keyword evidence="3" id="KW-1185">Reference proteome</keyword>
<dbReference type="EMBL" id="FNKX01000002">
    <property type="protein sequence ID" value="SDR52941.1"/>
    <property type="molecule type" value="Genomic_DNA"/>
</dbReference>
<proteinExistence type="predicted"/>